<protein>
    <recommendedName>
        <fullName evidence="4">Peptidase inhibitor family I36</fullName>
    </recommendedName>
</protein>
<dbReference type="RefSeq" id="WP_209644888.1">
    <property type="nucleotide sequence ID" value="NZ_JAGINW010000001.1"/>
</dbReference>
<sequence length="151" mass="16164">MRMKRLMAAVLMLLGSFVLAAGTASADSKPPAAVQVVATQVVAPAAWECSVGDFCAWTGLDGTGSRCAWTNADSDWLGGSVRCSWAGTSRVQSYWNRGTNTSFRGVKLYLSVNHNDLAYCAPQGTSWNVLDGGTFLRSHQWGNWVPNTCGP</sequence>
<dbReference type="Proteomes" id="UP001519332">
    <property type="component" value="Unassembled WGS sequence"/>
</dbReference>
<evidence type="ECO:0000313" key="2">
    <source>
        <dbReference type="EMBL" id="MBP2327817.1"/>
    </source>
</evidence>
<keyword evidence="3" id="KW-1185">Reference proteome</keyword>
<feature type="signal peptide" evidence="1">
    <location>
        <begin position="1"/>
        <end position="20"/>
    </location>
</feature>
<evidence type="ECO:0000313" key="3">
    <source>
        <dbReference type="Proteomes" id="UP001519332"/>
    </source>
</evidence>
<feature type="chain" id="PRO_5045443465" description="Peptidase inhibitor family I36" evidence="1">
    <location>
        <begin position="21"/>
        <end position="151"/>
    </location>
</feature>
<accession>A0ABS4TTT8</accession>
<comment type="caution">
    <text evidence="2">The sequence shown here is derived from an EMBL/GenBank/DDBJ whole genome shotgun (WGS) entry which is preliminary data.</text>
</comment>
<gene>
    <name evidence="2" type="ORF">JOF56_008202</name>
</gene>
<dbReference type="EMBL" id="JAGINW010000001">
    <property type="protein sequence ID" value="MBP2327817.1"/>
    <property type="molecule type" value="Genomic_DNA"/>
</dbReference>
<proteinExistence type="predicted"/>
<evidence type="ECO:0000256" key="1">
    <source>
        <dbReference type="SAM" id="SignalP"/>
    </source>
</evidence>
<evidence type="ECO:0008006" key="4">
    <source>
        <dbReference type="Google" id="ProtNLM"/>
    </source>
</evidence>
<reference evidence="2 3" key="1">
    <citation type="submission" date="2021-03" db="EMBL/GenBank/DDBJ databases">
        <title>Sequencing the genomes of 1000 actinobacteria strains.</title>
        <authorList>
            <person name="Klenk H.-P."/>
        </authorList>
    </citation>
    <scope>NUCLEOTIDE SEQUENCE [LARGE SCALE GENOMIC DNA]</scope>
    <source>
        <strain evidence="2 3">DSM 46670</strain>
    </source>
</reference>
<name>A0ABS4TTT8_9PSEU</name>
<keyword evidence="1" id="KW-0732">Signal</keyword>
<dbReference type="Pfam" id="PF03995">
    <property type="entry name" value="Inhibitor_I36"/>
    <property type="match status" value="1"/>
</dbReference>
<organism evidence="2 3">
    <name type="scientific">Kibdelosporangium banguiense</name>
    <dbReference type="NCBI Taxonomy" id="1365924"/>
    <lineage>
        <taxon>Bacteria</taxon>
        <taxon>Bacillati</taxon>
        <taxon>Actinomycetota</taxon>
        <taxon>Actinomycetes</taxon>
        <taxon>Pseudonocardiales</taxon>
        <taxon>Pseudonocardiaceae</taxon>
        <taxon>Kibdelosporangium</taxon>
    </lineage>
</organism>